<protein>
    <submittedName>
        <fullName evidence="1">Uncharacterized protein</fullName>
    </submittedName>
</protein>
<dbReference type="AlphaFoldDB" id="A0A0L6VGN5"/>
<dbReference type="OrthoDB" id="2745866at2759"/>
<dbReference type="EMBL" id="LAVV01006580">
    <property type="protein sequence ID" value="KNZ59280.1"/>
    <property type="molecule type" value="Genomic_DNA"/>
</dbReference>
<comment type="caution">
    <text evidence="1">The sequence shown here is derived from an EMBL/GenBank/DDBJ whole genome shotgun (WGS) entry which is preliminary data.</text>
</comment>
<organism evidence="1 2">
    <name type="scientific">Puccinia sorghi</name>
    <dbReference type="NCBI Taxonomy" id="27349"/>
    <lineage>
        <taxon>Eukaryota</taxon>
        <taxon>Fungi</taxon>
        <taxon>Dikarya</taxon>
        <taxon>Basidiomycota</taxon>
        <taxon>Pucciniomycotina</taxon>
        <taxon>Pucciniomycetes</taxon>
        <taxon>Pucciniales</taxon>
        <taxon>Pucciniaceae</taxon>
        <taxon>Puccinia</taxon>
    </lineage>
</organism>
<gene>
    <name evidence="1" type="ORF">VP01_1769g5</name>
</gene>
<evidence type="ECO:0000313" key="2">
    <source>
        <dbReference type="Proteomes" id="UP000037035"/>
    </source>
</evidence>
<sequence length="59" mass="6527">MKTRRKLHTITADNTSTNSQMGHNVQILIPSFTTQTNYLGCIAHFINLGARAVLAVLNE</sequence>
<accession>A0A0L6VGN5</accession>
<name>A0A0L6VGN5_9BASI</name>
<proteinExistence type="predicted"/>
<dbReference type="Proteomes" id="UP000037035">
    <property type="component" value="Unassembled WGS sequence"/>
</dbReference>
<evidence type="ECO:0000313" key="1">
    <source>
        <dbReference type="EMBL" id="KNZ59280.1"/>
    </source>
</evidence>
<keyword evidence="2" id="KW-1185">Reference proteome</keyword>
<reference evidence="1 2" key="1">
    <citation type="submission" date="2015-08" db="EMBL/GenBank/DDBJ databases">
        <title>Next Generation Sequencing and Analysis of the Genome of Puccinia sorghi L Schw, the Causal Agent of Maize Common Rust.</title>
        <authorList>
            <person name="Rochi L."/>
            <person name="Burguener G."/>
            <person name="Darino M."/>
            <person name="Turjanski A."/>
            <person name="Kreff E."/>
            <person name="Dieguez M.J."/>
            <person name="Sacco F."/>
        </authorList>
    </citation>
    <scope>NUCLEOTIDE SEQUENCE [LARGE SCALE GENOMIC DNA]</scope>
    <source>
        <strain evidence="1 2">RO10H11247</strain>
    </source>
</reference>
<dbReference type="VEuPathDB" id="FungiDB:VP01_1769g5"/>